<dbReference type="FunFam" id="2.60.40.10:FF:000028">
    <property type="entry name" value="Neuronal cell adhesion molecule"/>
    <property type="match status" value="2"/>
</dbReference>
<evidence type="ECO:0000313" key="6">
    <source>
        <dbReference type="EMBL" id="VDK75759.1"/>
    </source>
</evidence>
<organism evidence="6 7">
    <name type="scientific">Litomosoides sigmodontis</name>
    <name type="common">Filarial nematode worm</name>
    <dbReference type="NCBI Taxonomy" id="42156"/>
    <lineage>
        <taxon>Eukaryota</taxon>
        <taxon>Metazoa</taxon>
        <taxon>Ecdysozoa</taxon>
        <taxon>Nematoda</taxon>
        <taxon>Chromadorea</taxon>
        <taxon>Rhabditida</taxon>
        <taxon>Spirurina</taxon>
        <taxon>Spiruromorpha</taxon>
        <taxon>Filarioidea</taxon>
        <taxon>Onchocercidae</taxon>
        <taxon>Litomosoides</taxon>
    </lineage>
</organism>
<feature type="domain" description="Fibronectin type-III" evidence="5">
    <location>
        <begin position="1174"/>
        <end position="1273"/>
    </location>
</feature>
<dbReference type="STRING" id="42156.A0A3P6SXL0"/>
<dbReference type="SMART" id="SM00060">
    <property type="entry name" value="FN3"/>
    <property type="match status" value="35"/>
</dbReference>
<feature type="domain" description="Fibronectin type-III" evidence="5">
    <location>
        <begin position="1474"/>
        <end position="1565"/>
    </location>
</feature>
<feature type="domain" description="Fibronectin type-III" evidence="5">
    <location>
        <begin position="320"/>
        <end position="419"/>
    </location>
</feature>
<dbReference type="InterPro" id="IPR003961">
    <property type="entry name" value="FN3_dom"/>
</dbReference>
<feature type="domain" description="Fibronectin type-III" evidence="5">
    <location>
        <begin position="140"/>
        <end position="220"/>
    </location>
</feature>
<feature type="domain" description="Fibronectin type-III" evidence="5">
    <location>
        <begin position="3838"/>
        <end position="3938"/>
    </location>
</feature>
<feature type="domain" description="Fibronectin type-III" evidence="5">
    <location>
        <begin position="2896"/>
        <end position="2989"/>
    </location>
</feature>
<feature type="region of interest" description="Disordered" evidence="3">
    <location>
        <begin position="3193"/>
        <end position="3215"/>
    </location>
</feature>
<feature type="compositionally biased region" description="Basic and acidic residues" evidence="3">
    <location>
        <begin position="897"/>
        <end position="920"/>
    </location>
</feature>
<feature type="domain" description="Fibronectin type-III" evidence="5">
    <location>
        <begin position="1769"/>
        <end position="1885"/>
    </location>
</feature>
<feature type="compositionally biased region" description="Polar residues" evidence="3">
    <location>
        <begin position="2701"/>
        <end position="2715"/>
    </location>
</feature>
<dbReference type="Gene3D" id="2.60.40.10">
    <property type="entry name" value="Immunoglobulins"/>
    <property type="match status" value="33"/>
</dbReference>
<reference evidence="6 7" key="1">
    <citation type="submission" date="2018-08" db="EMBL/GenBank/DDBJ databases">
        <authorList>
            <person name="Laetsch R D."/>
            <person name="Stevens L."/>
            <person name="Kumar S."/>
            <person name="Blaxter L. M."/>
        </authorList>
    </citation>
    <scope>NUCLEOTIDE SEQUENCE [LARGE SCALE GENOMIC DNA]</scope>
</reference>
<dbReference type="InterPro" id="IPR013783">
    <property type="entry name" value="Ig-like_fold"/>
</dbReference>
<feature type="domain" description="Fibronectin type-III" evidence="5">
    <location>
        <begin position="1569"/>
        <end position="1667"/>
    </location>
</feature>
<feature type="domain" description="Fibronectin type-III" evidence="5">
    <location>
        <begin position="2596"/>
        <end position="2694"/>
    </location>
</feature>
<keyword evidence="1" id="KW-0677">Repeat</keyword>
<dbReference type="OMA" id="RARTKCS"/>
<feature type="domain" description="Fibronectin type-III" evidence="5">
    <location>
        <begin position="427"/>
        <end position="521"/>
    </location>
</feature>
<dbReference type="PANTHER" id="PTHR46708">
    <property type="entry name" value="TENASCIN"/>
    <property type="match status" value="1"/>
</dbReference>
<feature type="region of interest" description="Disordered" evidence="3">
    <location>
        <begin position="2678"/>
        <end position="2720"/>
    </location>
</feature>
<feature type="domain" description="Fibronectin type-III" evidence="5">
    <location>
        <begin position="2497"/>
        <end position="2595"/>
    </location>
</feature>
<feature type="domain" description="Fibronectin type-III" evidence="5">
    <location>
        <begin position="3210"/>
        <end position="3309"/>
    </location>
</feature>
<feature type="domain" description="Fibronectin type-III" evidence="5">
    <location>
        <begin position="3519"/>
        <end position="3628"/>
    </location>
</feature>
<evidence type="ECO:0000256" key="4">
    <source>
        <dbReference type="SAM" id="SignalP"/>
    </source>
</evidence>
<keyword evidence="2" id="KW-0175">Coiled coil</keyword>
<feature type="domain" description="Fibronectin type-III" evidence="5">
    <location>
        <begin position="3421"/>
        <end position="3515"/>
    </location>
</feature>
<evidence type="ECO:0000256" key="1">
    <source>
        <dbReference type="ARBA" id="ARBA00022737"/>
    </source>
</evidence>
<feature type="domain" description="Fibronectin type-III" evidence="5">
    <location>
        <begin position="1886"/>
        <end position="1982"/>
    </location>
</feature>
<feature type="domain" description="Fibronectin type-III" evidence="5">
    <location>
        <begin position="224"/>
        <end position="315"/>
    </location>
</feature>
<dbReference type="OrthoDB" id="5969272at2759"/>
<feature type="domain" description="Fibronectin type-III" evidence="5">
    <location>
        <begin position="3633"/>
        <end position="3727"/>
    </location>
</feature>
<dbReference type="CDD" id="cd00063">
    <property type="entry name" value="FN3"/>
    <property type="match status" value="28"/>
</dbReference>
<evidence type="ECO:0000259" key="5">
    <source>
        <dbReference type="PROSITE" id="PS50853"/>
    </source>
</evidence>
<feature type="domain" description="Fibronectin type-III" evidence="5">
    <location>
        <begin position="1987"/>
        <end position="2082"/>
    </location>
</feature>
<feature type="region of interest" description="Disordered" evidence="3">
    <location>
        <begin position="2064"/>
        <end position="2092"/>
    </location>
</feature>
<dbReference type="EMBL" id="UYRX01000155">
    <property type="protein sequence ID" value="VDK75759.1"/>
    <property type="molecule type" value="Genomic_DNA"/>
</dbReference>
<feature type="coiled-coil region" evidence="2">
    <location>
        <begin position="803"/>
        <end position="879"/>
    </location>
</feature>
<evidence type="ECO:0000256" key="2">
    <source>
        <dbReference type="SAM" id="Coils"/>
    </source>
</evidence>
<dbReference type="Pfam" id="PF00041">
    <property type="entry name" value="fn3"/>
    <property type="match status" value="21"/>
</dbReference>
<dbReference type="SUPFAM" id="SSF49265">
    <property type="entry name" value="Fibronectin type III"/>
    <property type="match status" value="20"/>
</dbReference>
<keyword evidence="7" id="KW-1185">Reference proteome</keyword>
<feature type="chain" id="PRO_5018122717" description="Fibronectin type-III domain-containing protein" evidence="4">
    <location>
        <begin position="24"/>
        <end position="4173"/>
    </location>
</feature>
<feature type="domain" description="Fibronectin type-III" evidence="5">
    <location>
        <begin position="3107"/>
        <end position="3208"/>
    </location>
</feature>
<feature type="domain" description="Fibronectin type-III" evidence="5">
    <location>
        <begin position="2389"/>
        <end position="2493"/>
    </location>
</feature>
<dbReference type="Proteomes" id="UP000277928">
    <property type="component" value="Unassembled WGS sequence"/>
</dbReference>
<accession>A0A3P6SXL0</accession>
<evidence type="ECO:0000256" key="3">
    <source>
        <dbReference type="SAM" id="MobiDB-lite"/>
    </source>
</evidence>
<feature type="domain" description="Fibronectin type-III" evidence="5">
    <location>
        <begin position="1275"/>
        <end position="1366"/>
    </location>
</feature>
<evidence type="ECO:0000313" key="7">
    <source>
        <dbReference type="Proteomes" id="UP000277928"/>
    </source>
</evidence>
<feature type="domain" description="Fibronectin type-III" evidence="5">
    <location>
        <begin position="2795"/>
        <end position="2891"/>
    </location>
</feature>
<proteinExistence type="predicted"/>
<feature type="signal peptide" evidence="4">
    <location>
        <begin position="1"/>
        <end position="23"/>
    </location>
</feature>
<dbReference type="PANTHER" id="PTHR46708:SF2">
    <property type="entry name" value="FIBRONECTIN TYPE-III DOMAIN-CONTAINING PROTEIN"/>
    <property type="match status" value="1"/>
</dbReference>
<dbReference type="FunFam" id="2.60.40.10:FF:001900">
    <property type="entry name" value="Myotactin form B"/>
    <property type="match status" value="1"/>
</dbReference>
<dbReference type="PRINTS" id="PR00014">
    <property type="entry name" value="FNTYPEIII"/>
</dbReference>
<dbReference type="InterPro" id="IPR036116">
    <property type="entry name" value="FN3_sf"/>
</dbReference>
<feature type="domain" description="Fibronectin type-III" evidence="5">
    <location>
        <begin position="2087"/>
        <end position="2179"/>
    </location>
</feature>
<feature type="domain" description="Fibronectin type-III" evidence="5">
    <location>
        <begin position="1669"/>
        <end position="1766"/>
    </location>
</feature>
<feature type="region of interest" description="Disordered" evidence="3">
    <location>
        <begin position="879"/>
        <end position="948"/>
    </location>
</feature>
<dbReference type="InterPro" id="IPR050991">
    <property type="entry name" value="ECM_Regulatory_Proteins"/>
</dbReference>
<protein>
    <recommendedName>
        <fullName evidence="5">Fibronectin type-III domain-containing protein</fullName>
    </recommendedName>
</protein>
<feature type="domain" description="Fibronectin type-III" evidence="5">
    <location>
        <begin position="3000"/>
        <end position="3104"/>
    </location>
</feature>
<feature type="domain" description="Fibronectin type-III" evidence="5">
    <location>
        <begin position="2289"/>
        <end position="2384"/>
    </location>
</feature>
<keyword evidence="4" id="KW-0732">Signal</keyword>
<name>A0A3P6SXL0_LITSI</name>
<sequence length="4173" mass="472608">MSAKSASLQKLIVALILISTIRGNEPRIRLRRDIGGSQSLLTVEWEGIQTGDHPDDSVGGFAVEYRAEKDTQWHVHDGIIPYKGPNLQYRVQIPRLPTGIAYFVRIKVLGKNGKILVETPEIRARNEMVSIKCESDELTAPRNLEVTQTGQYSIAISWEPPECGFVGEYHIEVGFFPFCWKIVTSLLPGTEYQIRVRAADRLRMLGPWNDYLLVAKTEGEAPHESDEIEIDYRTDVELRISWQPYDDERLQYYEVTAVEVDGESQTVERTRVSPSANSHIFVQLKPDTQYDIGVVAFVDHEPKLVYKLPATTSEVAPVAWKEKPRITQENAEQFTVQWQKPLLPNQTISKFVVEYRLPNETEWRKYDDLAADEEADDYHVQFDGLYDGSLFSFRILAVNDQLKVVANTAEITVGSAASNSCIGDAGIPQNVRTNFVSESTLQFIWEKPRCDETYGPIDGYEYTLWNVETDTQPETASYVGRSTVAVDDLDSGTRYAFRVRSRAGHGHSSWSNTVNAQTEVHSGVKVKLTFYTITSKRDDPRRPHHRHHYHFHNESPQLTTSNTVPLYSVLQQLPTSAPLRRFRRQQKCQVADDHNIYQLRIILSPPKSYLAWTPLPEHAEKVIRFKLSYKKSATDQWTRIIETPEYFKCPEGIADPEDFCYDLSKLSFGVQYTADLIYELESGGWTTHGSPLFFILVEAGINICSIFRQIKLDHLSVSGVPILSSVAHAIEVEDLNRREMRTERVPGSFFSFTLSQLSPNSIYNISVRAGTDFGELGAPAFKIISLKGSRGPELLDRAPVEEMDLKEEERKQVEEERVRDRIKEYEREKMQMEYDRLNREREREQLKYEYADQLGQQHKECYEHQKKVERKRLELLQRQQQREHHRLTHRQQEEEDAERRWSSRESERRRLEDGRSRQQLDQDQLQVLSEGTAERDGTPKSTLGIDKPRVEQHQSRILLYWTVTGDTSNVLAYQINLRSASDNDWRHFNGYVTHVPSEIHFRQELTDLETNKHYYVKVSAIDQSRRILAVSEATSFTVHCQTPSNSPQDLRLESVEEGIQLTWNWADSGDSECEPYFLITGYQNGKAFSERVAGKQRQFTFQNADVGEWHVEIRAGNRAGTGPSSAPVNLQSSSEVSKVFRVLRSICDPRLDFWCRSPDQNYDIPISRRSNEELLSDLRVLAHDDDLIVEWNSEGVGHGVFGYRVQYRTDNTGWTSYGQIVPYMGDNKRYIQQLTGLQQGNMYRIQVQVLDRNSYVMYTSPEASARTVCSAPTHPPSHLQVQAVDPRHIRISWTEPPQSTWQCSSIQVELAITEPQGIAPILLDGHQTSYVLNSAANQQWSVRIRTKNSAGASAWSQIASVRTPLTGELIIGPIVSHRQGIPVLTWTSKERIDDLIRTYQIEYRTSVDANWQKFREQVPYTGWQRPYSIDLSKLPTGHNYQIRIHAVNANNSIAYTSPVVNVQTQIKCSVPLRAPSDVQATSLGPTQIRVSWKALHESEWNCNRLWYVVKYSTPHNQGFKNLTLGENHVIFDSEPFTRWTFEIQAANPAGETQWSRPVTVQTEGTAPGPVSDLRIYPQSSDTLQLSWRQPQNPYGHITGYEVTYQLLSRGMCDQATERPITVTSEKPSFALRGLLPHSKYRISVAAKTDIAGERVSQEVQTEEAAPGGAPVYIRVTSVLPTEVSIVWQAPACLQTNGEITEYEFEAKPLERRNHRTDGTIKQLVRGTRTKITGLSSYTKYSVRIRAFTRKGPGPWSEPVQFQTAAAPEIPAPPMVRILSTGSDNADLVWQEPYPPSNLIDKYKCRYAVAGTKQYQERQFPSYNPCSEEIIRMRQLPSPPSGTKLHCGRINGLQPEKKYTFMMSAGDRSGTWSPWSEPQVGHISEGPVQVVSLSKLGEQANSVLIGWNVLPTDAARVVGYRIHVTPVQERGAKPISFTVDRSTLQYNIDNLSPNTRYNVTVDATTDGTNYHPGTSIVVRTDSAPLSSSMVAPKVIEEQATSVTLEWNAPEGDISGFVIEYCLSGGVWQQYNRRIPAFPGRRVYTAQIDQLPINSVVDFRVRAVSQQNEQSAPSPEVRARTRCSAPPAPPQAIRLDAPSTNEVRVSWAQPAKDTWQCDQLNYDLAYQTGEQAERVVPVPGDQTDYTFPSEANTRWAVKLRCTNQVGSSPWSSEQVITTRQGVPGPVRDLHLRAKSPNEVHVRWLAPLAQRGTIVGYDISYRLKHRLACPDEEPRDVSRDFVTVYNHKDLEYTLTGLLPFSLYEVRVRARTTELGPEESKDIATEQQPPSAPPLNLQLNYALERSISFQWEPVECSQRHGHILNYEYEIVGQDDWAKLERQIANTSETKINIEGLTPFTKYVMLVKAYNSIGGGPNTENLDVMTAKADAPLPPQDLVVAQEGTDYFMISWLPPYPPYGPHDKYKIRYQKLNESRWVEIEKRSKDPLLQCPADSPRHCFNVTNLESGRQFRVQVAAHIIGGSYGPWSTVTIANTLQILPDAPRAIELVEKTDHSLHIRWISPPDPLRQITQYKVGIVSLDDPHDKLKTFLVDHPTLQHVLSNLQPETSYNISVSAGTKRGFGPVSWTRYSTDPFKVPPVANAPQVTADGADALDVQWNGILDTKNQVRGYIIEFRASDNPTFMEYDGIIEHEMSRRNYRQRLSLLDSDTLYFVRIKVVDQKQRVSEPSPEGSARTGCAAPLAPPSNVNAFSPSPQQVHISWQPPSQSSWQCSNIKYRLRYTNGSSPPQEIDIPSGMTDRVLNASPNTLWKLQVRAENEAGASDWSKEVSIITAEGAPGAVEDLDAHPYGPEAASITWRPPAQPNGQITGYTTVYRLKSRGECGPRAAQPITRNTKDEEITLEGLLPDSTYEVHVTAHTSQPGPQSNIITVTTDEAVPTGAPLKLRVASVTQTRGDFLWSEPDCELRNGKITGYEWQLESLDPWGENKTGQSITQRISFDDLVPHTRYRVRVSAENSAGQGPWSEWVTFRTQPAGRFVLCLAPPPPTDLAEEQLFPHAIEISFLPPSPPHGIINEYRVRHTPSDQMNYKEVRVLASRLQCSDSLKRDRLCYRVVDLEPEQEYEIQASAHTEGGAWSDWSESLTARTHEQNIPVLERELEVVTRKSNSITLRWQGLDADQSKHVVGYILEYKSPDEDWKEYDGITKHRNRPNDYRVQVKDLQPSTEYFFRLKVVGKNDKRGSSGPELKAMTRCGRPQQPPTDLQLTSDFENVKLTWTNPDKETWECDNVEYVVNFVNTTSRGLMTIPADAPSELLLPSLPGTKWEIRMRTQTIEEGEKQLCSSWSDRATLVTQALPGELFLTVEPKSPTSAVAIWDLGDQDRKWNYGVDITYRLKQLGGCVESQSGVHEPVTKYNVQDKQIPLHDLLPGSEYEVVVTPRRSPTLRPSIPTPKTIRRFRTQAAFPSGPPRNLRGEGRRDTEIFFKWEPPECAEQNGQITQYEYEVTGAEEWNDVRREGVTPRTNAAVDQMNPGSTYNVRVRAYTSEGPGPWSESIQITTTGAEIGPPRELTAVHTKPKLIQLTWLPPYPERVPVVVYKIRYSPRADDSNPVEMELSGEQLSCTAYKSSLITSDSICATVKSLQPDTTYRFAVQAQSPTGSWSKWSPAYFATTRSTEDGPIPGKLRLVSAGHDNLRVNWTAPPAVRTVVDQYLVDISLATSLDKHPKQFTVRGEQNDYHFRGLEAATHYNITVQGLSQGKRMWFITEVFATTDYGGGLLSWLPPPTDLKLLEKTDRTMHVAWSPPEIFDSAYKDLITHYLVTIAPYDPYTGKTGRPRNYSVPYPGTSIKFDNLKPETIYNITVQAGTSSGYGEMLWGTYSTLAPGQNHVLRLLVRTPTSLTVEWEPTFLGDRGYILSWKSLHSAFKHVPINVIRSAEIPAGTTQFTIEDLEPSTIYNVTLQVRPGDKVAWGAYATLPPGWFMVRNLVWCDRTNYAISLTWEPVNLNKATHYQVRYLRLKERDAIWTEENEARAIDLLCPKDGCNRHCYLVFNLPHNPNEYVFQVRAKVNNQWNRWRTAGKPSVIEKSEQKKACCIVPPPYMVENIGAVGTFWEVDISPVESHPQNISRYYVVVDEREPAGSTNWTELTDKVTANKMKLPYYVAASFNAETLPGPRKVRVGDGTVIGGYLNYPLVKGKKYNYEIYSIWELHGKPAAIARQRG</sequence>
<gene>
    <name evidence="6" type="ORF">NLS_LOCUS3049</name>
</gene>
<feature type="domain" description="Fibronectin type-III" evidence="5">
    <location>
        <begin position="2699"/>
        <end position="2791"/>
    </location>
</feature>
<feature type="domain" description="Fibronectin type-III" evidence="5">
    <location>
        <begin position="3736"/>
        <end position="3837"/>
    </location>
</feature>
<feature type="domain" description="Fibronectin type-III" evidence="5">
    <location>
        <begin position="2183"/>
        <end position="2287"/>
    </location>
</feature>
<dbReference type="PROSITE" id="PS50853">
    <property type="entry name" value="FN3"/>
    <property type="match status" value="29"/>
</dbReference>